<dbReference type="SUPFAM" id="SSF56784">
    <property type="entry name" value="HAD-like"/>
    <property type="match status" value="1"/>
</dbReference>
<dbReference type="GO" id="GO:0043682">
    <property type="term" value="F:P-type divalent copper transporter activity"/>
    <property type="evidence" value="ECO:0007669"/>
    <property type="project" value="TreeGrafter"/>
</dbReference>
<dbReference type="Proteomes" id="UP000002770">
    <property type="component" value="Unassembled WGS sequence"/>
</dbReference>
<dbReference type="AlphaFoldDB" id="G9ESK9"/>
<organism evidence="2 3">
    <name type="scientific">Legionella drancourtii LLAP12</name>
    <dbReference type="NCBI Taxonomy" id="658187"/>
    <lineage>
        <taxon>Bacteria</taxon>
        <taxon>Pseudomonadati</taxon>
        <taxon>Pseudomonadota</taxon>
        <taxon>Gammaproteobacteria</taxon>
        <taxon>Legionellales</taxon>
        <taxon>Legionellaceae</taxon>
        <taxon>Legionella</taxon>
    </lineage>
</organism>
<dbReference type="PROSITE" id="PS01229">
    <property type="entry name" value="COF_2"/>
    <property type="match status" value="1"/>
</dbReference>
<name>G9ESK9_9GAMM</name>
<dbReference type="PANTHER" id="PTHR43520">
    <property type="entry name" value="ATP7, ISOFORM B"/>
    <property type="match status" value="1"/>
</dbReference>
<dbReference type="GO" id="GO:0016887">
    <property type="term" value="F:ATP hydrolysis activity"/>
    <property type="evidence" value="ECO:0007669"/>
    <property type="project" value="InterPro"/>
</dbReference>
<dbReference type="EMBL" id="JH413846">
    <property type="protein sequence ID" value="EHL29690.1"/>
    <property type="molecule type" value="Genomic_DNA"/>
</dbReference>
<sequence>MIAEVLPDEKNNVIRELQQKGLVVAMIGDGVNDAIALAKADIGIAMGTGSDVAIESAGMTLLSGDLNKLLEAYELSVRTVKNIHQNVFFASIYNALGVPVAAGVFYPLTGLLLNPMIAGAAMALSSCIGDYQCFAFAS</sequence>
<accession>G9ESK9</accession>
<gene>
    <name evidence="2" type="ORF">LDG_8280</name>
</gene>
<dbReference type="Gene3D" id="3.40.50.1000">
    <property type="entry name" value="HAD superfamily/HAD-like"/>
    <property type="match status" value="1"/>
</dbReference>
<dbReference type="InterPro" id="IPR001757">
    <property type="entry name" value="P_typ_ATPase"/>
</dbReference>
<evidence type="ECO:0000256" key="1">
    <source>
        <dbReference type="ARBA" id="ARBA00022967"/>
    </source>
</evidence>
<dbReference type="InParanoid" id="G9ESK9"/>
<dbReference type="HOGENOM" id="CLU_001771_10_3_6"/>
<dbReference type="PANTHER" id="PTHR43520:SF8">
    <property type="entry name" value="P-TYPE CU(+) TRANSPORTER"/>
    <property type="match status" value="1"/>
</dbReference>
<protein>
    <submittedName>
        <fullName evidence="2">Uncharacterized protein</fullName>
    </submittedName>
</protein>
<keyword evidence="1" id="KW-1278">Translocase</keyword>
<reference evidence="2 3" key="1">
    <citation type="journal article" date="2011" name="BMC Genomics">
        <title>Insight into cross-talk between intra-amoebal pathogens.</title>
        <authorList>
            <person name="Gimenez G."/>
            <person name="Bertelli C."/>
            <person name="Moliner C."/>
            <person name="Robert C."/>
            <person name="Raoult D."/>
            <person name="Fournier P.E."/>
            <person name="Greub G."/>
        </authorList>
    </citation>
    <scope>NUCLEOTIDE SEQUENCE [LARGE SCALE GENOMIC DNA]</scope>
    <source>
        <strain evidence="2 3">LLAP12</strain>
    </source>
</reference>
<evidence type="ECO:0000313" key="3">
    <source>
        <dbReference type="Proteomes" id="UP000002770"/>
    </source>
</evidence>
<dbReference type="GO" id="GO:0005507">
    <property type="term" value="F:copper ion binding"/>
    <property type="evidence" value="ECO:0007669"/>
    <property type="project" value="TreeGrafter"/>
</dbReference>
<proteinExistence type="predicted"/>
<dbReference type="GO" id="GO:0055070">
    <property type="term" value="P:copper ion homeostasis"/>
    <property type="evidence" value="ECO:0007669"/>
    <property type="project" value="TreeGrafter"/>
</dbReference>
<evidence type="ECO:0000313" key="2">
    <source>
        <dbReference type="EMBL" id="EHL29690.1"/>
    </source>
</evidence>
<dbReference type="InterPro" id="IPR023214">
    <property type="entry name" value="HAD_sf"/>
</dbReference>
<dbReference type="GO" id="GO:0005524">
    <property type="term" value="F:ATP binding"/>
    <property type="evidence" value="ECO:0007669"/>
    <property type="project" value="InterPro"/>
</dbReference>
<keyword evidence="3" id="KW-1185">Reference proteome</keyword>
<dbReference type="STRING" id="658187.LDG_8280"/>
<dbReference type="PRINTS" id="PR00119">
    <property type="entry name" value="CATATPASE"/>
</dbReference>
<dbReference type="Pfam" id="PF00702">
    <property type="entry name" value="Hydrolase"/>
    <property type="match status" value="1"/>
</dbReference>
<dbReference type="eggNOG" id="COG2217">
    <property type="taxonomic scope" value="Bacteria"/>
</dbReference>
<dbReference type="GO" id="GO:0016020">
    <property type="term" value="C:membrane"/>
    <property type="evidence" value="ECO:0007669"/>
    <property type="project" value="InterPro"/>
</dbReference>
<dbReference type="NCBIfam" id="TIGR01494">
    <property type="entry name" value="ATPase_P-type"/>
    <property type="match status" value="1"/>
</dbReference>
<dbReference type="InterPro" id="IPR036412">
    <property type="entry name" value="HAD-like_sf"/>
</dbReference>